<keyword evidence="4" id="KW-0813">Transport</keyword>
<feature type="transmembrane region" description="Helical" evidence="10">
    <location>
        <begin position="12"/>
        <end position="32"/>
    </location>
</feature>
<comment type="subcellular location">
    <subcellularLocation>
        <location evidence="1">Cytoplasm</location>
    </subcellularLocation>
</comment>
<reference evidence="11 12" key="1">
    <citation type="submission" date="2022-01" db="EMBL/GenBank/DDBJ databases">
        <title>A chromosomal length assembly of Cordylochernes scorpioides.</title>
        <authorList>
            <person name="Zeh D."/>
            <person name="Zeh J."/>
        </authorList>
    </citation>
    <scope>NUCLEOTIDE SEQUENCE [LARGE SCALE GENOMIC DNA]</scope>
    <source>
        <strain evidence="11">IN4F17</strain>
        <tissue evidence="11">Whole Body</tissue>
    </source>
</reference>
<dbReference type="PANTHER" id="PTHR12866">
    <property type="entry name" value="UBIQUITIN-LIKE-CONJUGATING ENZYME ATG3"/>
    <property type="match status" value="1"/>
</dbReference>
<evidence type="ECO:0000313" key="12">
    <source>
        <dbReference type="Proteomes" id="UP001235939"/>
    </source>
</evidence>
<keyword evidence="10" id="KW-0812">Transmembrane</keyword>
<dbReference type="Proteomes" id="UP001235939">
    <property type="component" value="Chromosome 13"/>
</dbReference>
<protein>
    <recommendedName>
        <fullName evidence="3">Ubiquitin-like-conjugating enzyme ATG3</fullName>
    </recommendedName>
    <alternativeName>
        <fullName evidence="9">Autophagy-related protein 3</fullName>
    </alternativeName>
</protein>
<evidence type="ECO:0000256" key="7">
    <source>
        <dbReference type="ARBA" id="ARBA00022927"/>
    </source>
</evidence>
<keyword evidence="7" id="KW-0653">Protein transport</keyword>
<evidence type="ECO:0000256" key="9">
    <source>
        <dbReference type="ARBA" id="ARBA00034553"/>
    </source>
</evidence>
<keyword evidence="10" id="KW-0472">Membrane</keyword>
<evidence type="ECO:0000256" key="2">
    <source>
        <dbReference type="ARBA" id="ARBA00007683"/>
    </source>
</evidence>
<keyword evidence="12" id="KW-1185">Reference proteome</keyword>
<dbReference type="PANTHER" id="PTHR12866:SF2">
    <property type="entry name" value="UBIQUITIN-LIKE-CONJUGATING ENZYME ATG3"/>
    <property type="match status" value="1"/>
</dbReference>
<evidence type="ECO:0000256" key="3">
    <source>
        <dbReference type="ARBA" id="ARBA00017573"/>
    </source>
</evidence>
<name>A0ABY6L4N9_9ARAC</name>
<keyword evidence="5" id="KW-0963">Cytoplasm</keyword>
<evidence type="ECO:0000256" key="1">
    <source>
        <dbReference type="ARBA" id="ARBA00004496"/>
    </source>
</evidence>
<evidence type="ECO:0000256" key="5">
    <source>
        <dbReference type="ARBA" id="ARBA00022490"/>
    </source>
</evidence>
<evidence type="ECO:0000256" key="8">
    <source>
        <dbReference type="ARBA" id="ARBA00023006"/>
    </source>
</evidence>
<dbReference type="Gene3D" id="3.30.1460.50">
    <property type="match status" value="1"/>
</dbReference>
<gene>
    <name evidence="11" type="ORF">LAZ67_13001429</name>
</gene>
<evidence type="ECO:0000256" key="4">
    <source>
        <dbReference type="ARBA" id="ARBA00022448"/>
    </source>
</evidence>
<accession>A0ABY6L4N9</accession>
<keyword evidence="10" id="KW-1133">Transmembrane helix</keyword>
<dbReference type="Pfam" id="PF03987">
    <property type="entry name" value="Autophagy_act_C"/>
    <property type="match status" value="1"/>
</dbReference>
<evidence type="ECO:0000256" key="6">
    <source>
        <dbReference type="ARBA" id="ARBA00022786"/>
    </source>
</evidence>
<comment type="similarity">
    <text evidence="2">Belongs to the ATG3 family.</text>
</comment>
<sequence>MVAWRHGSSLRRWFFAAFGIGIISLLAFSYYLSNFNTLIQSAKSLALSAATKFTPVLKESKFLEEGVMTPEEFVTAGDHLVHLYPYWSWESAVYPENYLPKNRQVLCCKGLPTRKESERPIHVVEEDGMTIITEEEEEEEDAETYLEQLENLGEETYLEQLEEMLESNVVRTRTYDLYITYDKYYQVGRLWFRGWDENHQALSFDQMLADVSDKHARKTVTLEKCKELGIHMPTVHPCRQTNVIKQTIDENKKSLKIFRVEETFPFLLKLFHNAIPNINYDFTR</sequence>
<keyword evidence="8" id="KW-0072">Autophagy</keyword>
<dbReference type="EMBL" id="CP092875">
    <property type="protein sequence ID" value="UYV75814.1"/>
    <property type="molecule type" value="Genomic_DNA"/>
</dbReference>
<evidence type="ECO:0000256" key="10">
    <source>
        <dbReference type="SAM" id="Phobius"/>
    </source>
</evidence>
<keyword evidence="6" id="KW-0833">Ubl conjugation pathway</keyword>
<organism evidence="11 12">
    <name type="scientific">Cordylochernes scorpioides</name>
    <dbReference type="NCBI Taxonomy" id="51811"/>
    <lineage>
        <taxon>Eukaryota</taxon>
        <taxon>Metazoa</taxon>
        <taxon>Ecdysozoa</taxon>
        <taxon>Arthropoda</taxon>
        <taxon>Chelicerata</taxon>
        <taxon>Arachnida</taxon>
        <taxon>Pseudoscorpiones</taxon>
        <taxon>Cheliferoidea</taxon>
        <taxon>Chernetidae</taxon>
        <taxon>Cordylochernes</taxon>
    </lineage>
</organism>
<proteinExistence type="inferred from homology"/>
<dbReference type="InterPro" id="IPR007135">
    <property type="entry name" value="Atg3/Atg10"/>
</dbReference>
<evidence type="ECO:0000313" key="11">
    <source>
        <dbReference type="EMBL" id="UYV75814.1"/>
    </source>
</evidence>